<dbReference type="SMART" id="SM00028">
    <property type="entry name" value="TPR"/>
    <property type="match status" value="8"/>
</dbReference>
<dbReference type="Proteomes" id="UP001295684">
    <property type="component" value="Unassembled WGS sequence"/>
</dbReference>
<evidence type="ECO:0000256" key="1">
    <source>
        <dbReference type="ARBA" id="ARBA00022737"/>
    </source>
</evidence>
<evidence type="ECO:0000256" key="2">
    <source>
        <dbReference type="ARBA" id="ARBA00022803"/>
    </source>
</evidence>
<feature type="repeat" description="TPR" evidence="4">
    <location>
        <begin position="314"/>
        <end position="347"/>
    </location>
</feature>
<organism evidence="5 6">
    <name type="scientific">Euplotes crassus</name>
    <dbReference type="NCBI Taxonomy" id="5936"/>
    <lineage>
        <taxon>Eukaryota</taxon>
        <taxon>Sar</taxon>
        <taxon>Alveolata</taxon>
        <taxon>Ciliophora</taxon>
        <taxon>Intramacronucleata</taxon>
        <taxon>Spirotrichea</taxon>
        <taxon>Hypotrichia</taxon>
        <taxon>Euplotida</taxon>
        <taxon>Euplotidae</taxon>
        <taxon>Moneuplotes</taxon>
    </lineage>
</organism>
<dbReference type="EMBL" id="CAMPGE010012379">
    <property type="protein sequence ID" value="CAI2371147.1"/>
    <property type="molecule type" value="Genomic_DNA"/>
</dbReference>
<dbReference type="InterPro" id="IPR011990">
    <property type="entry name" value="TPR-like_helical_dom_sf"/>
</dbReference>
<dbReference type="PANTHER" id="PTHR44186">
    <property type="match status" value="1"/>
</dbReference>
<dbReference type="InterPro" id="IPR019734">
    <property type="entry name" value="TPR_rpt"/>
</dbReference>
<reference evidence="5" key="1">
    <citation type="submission" date="2023-07" db="EMBL/GenBank/DDBJ databases">
        <authorList>
            <consortium name="AG Swart"/>
            <person name="Singh M."/>
            <person name="Singh A."/>
            <person name="Seah K."/>
            <person name="Emmerich C."/>
        </authorList>
    </citation>
    <scope>NUCLEOTIDE SEQUENCE</scope>
    <source>
        <strain evidence="5">DP1</strain>
    </source>
</reference>
<dbReference type="AlphaFoldDB" id="A0AAD1ULX7"/>
<gene>
    <name evidence="5" type="ORF">ECRASSUSDP1_LOCUS12467</name>
</gene>
<evidence type="ECO:0000313" key="6">
    <source>
        <dbReference type="Proteomes" id="UP001295684"/>
    </source>
</evidence>
<feature type="repeat" description="TPR" evidence="4">
    <location>
        <begin position="178"/>
        <end position="211"/>
    </location>
</feature>
<protein>
    <submittedName>
        <fullName evidence="5">Uncharacterized protein</fullName>
    </submittedName>
</protein>
<dbReference type="Pfam" id="PF13181">
    <property type="entry name" value="TPR_8"/>
    <property type="match status" value="4"/>
</dbReference>
<keyword evidence="1" id="KW-0677">Repeat</keyword>
<dbReference type="PROSITE" id="PS50005">
    <property type="entry name" value="TPR"/>
    <property type="match status" value="5"/>
</dbReference>
<accession>A0AAD1ULX7</accession>
<evidence type="ECO:0000313" key="5">
    <source>
        <dbReference type="EMBL" id="CAI2371147.1"/>
    </source>
</evidence>
<dbReference type="GO" id="GO:0060271">
    <property type="term" value="P:cilium assembly"/>
    <property type="evidence" value="ECO:0007669"/>
    <property type="project" value="TreeGrafter"/>
</dbReference>
<comment type="similarity">
    <text evidence="3">Belongs to the BBS4 family.</text>
</comment>
<dbReference type="GO" id="GO:0036064">
    <property type="term" value="C:ciliary basal body"/>
    <property type="evidence" value="ECO:0007669"/>
    <property type="project" value="TreeGrafter"/>
</dbReference>
<dbReference type="Gene3D" id="1.25.40.10">
    <property type="entry name" value="Tetratricopeptide repeat domain"/>
    <property type="match status" value="3"/>
</dbReference>
<dbReference type="GO" id="GO:0061512">
    <property type="term" value="P:protein localization to cilium"/>
    <property type="evidence" value="ECO:0007669"/>
    <property type="project" value="TreeGrafter"/>
</dbReference>
<name>A0AAD1ULX7_EUPCR</name>
<dbReference type="SUPFAM" id="SSF48452">
    <property type="entry name" value="TPR-like"/>
    <property type="match status" value="2"/>
</dbReference>
<keyword evidence="6" id="KW-1185">Reference proteome</keyword>
<evidence type="ECO:0000256" key="3">
    <source>
        <dbReference type="ARBA" id="ARBA00023778"/>
    </source>
</evidence>
<keyword evidence="2 4" id="KW-0802">TPR repeat</keyword>
<dbReference type="Pfam" id="PF00515">
    <property type="entry name" value="TPR_1"/>
    <property type="match status" value="1"/>
</dbReference>
<feature type="repeat" description="TPR" evidence="4">
    <location>
        <begin position="246"/>
        <end position="279"/>
    </location>
</feature>
<dbReference type="PANTHER" id="PTHR44186:SF1">
    <property type="entry name" value="BARDET-BIEDL SYNDROME 4 PROTEIN"/>
    <property type="match status" value="1"/>
</dbReference>
<feature type="repeat" description="TPR" evidence="4">
    <location>
        <begin position="111"/>
        <end position="144"/>
    </location>
</feature>
<sequence>MSQLLINKDKSNWLIHILFVRQEFDECMKLIDDVLDSSKDKSEYALFVKAMILRINGNIHESLEMFKKCHLLDPSNIDYLKQFGRSLYLLGRHKAAIDVYDECLKITENDWEIYYYKGLSYKYLRIYDDAIDNFTKANEIQKHDCTFIELGRVYTAQVKYREAIQVSLEGLDFSPENPEILTTIGLLYIRAGENFQAFQFLGNSLTHDPENPKTILATGSIIQDKSDHDAALQKYRIAAVDNPDSAELWNNIGMCFFGKQKYVAAIACLKKALYLDPFQWIAAFNLGLVHLNTGQYASAFHFFSSAINLKPDFSNSYMYLGITLNRLDDFESACNAFEKSLELDDSDCIIYLNYAIVLFNNGDASRASEMFKKAEEIYITLDEEDIEPEMMSQRQTLAKALNFPLNQ</sequence>
<proteinExistence type="inferred from homology"/>
<feature type="repeat" description="TPR" evidence="4">
    <location>
        <begin position="280"/>
        <end position="313"/>
    </location>
</feature>
<comment type="caution">
    <text evidence="5">The sequence shown here is derived from an EMBL/GenBank/DDBJ whole genome shotgun (WGS) entry which is preliminary data.</text>
</comment>
<evidence type="ECO:0000256" key="4">
    <source>
        <dbReference type="PROSITE-ProRule" id="PRU00339"/>
    </source>
</evidence>